<dbReference type="Proteomes" id="UP000830115">
    <property type="component" value="Chromosome"/>
</dbReference>
<gene>
    <name evidence="1" type="ORF">K9S39_17075</name>
</gene>
<accession>A0ABY4M845</accession>
<dbReference type="SUPFAM" id="SSF48452">
    <property type="entry name" value="TPR-like"/>
    <property type="match status" value="2"/>
</dbReference>
<dbReference type="PANTHER" id="PTHR46082">
    <property type="entry name" value="ATP/GTP-BINDING PROTEIN-RELATED"/>
    <property type="match status" value="1"/>
</dbReference>
<sequence>MSRDGIEGAGLGAAAYGQGRIFQSERDIQVTEHHHHGSPGFGSGPASVRVPLAAPLRAGLHDREELREDLLSSLRTHGEVHVLHGFGGCGKTALARWLFEQAAPSTVAMWVEATTESQLRGGMLAVAADRGATPQEVQAAQEGRRAAADLVWQHLDASPEPWLLVLDNADDPKLLRDGWLRRSARGTVVVTSRQAVDPAWMAVRARLHRVDVLPALEAARLLHDLAPGEQQPEAALRLAERLGCHPLALTLAGGFLSQQLLESWTVEEYLERLEENPVSLLDRGAGLEGGARQRLSLTWQLSLDALAERGVPEAMATLRLLSCFADTPVPLLLLAPTALLAVQVPGLSAERIEAGLHGLISASLVDLIEVSTGQGRSRTRCVKAHGLLLETVAAALPTDEREQLTEAAAKLVSRSVREASGESTLVEPHLLGLLASDSADEELLDAARQIRTAHDGAGRWSDAVHLAAGIAQHSERHRTTDPVTAVADAIALGKILYQGDGLSSAVTVLRDALDRAGQIAEQAPLLLADAYAHTALAKAMLSEFAEAYELALRAAEIRERVLGATHADTADIIREQVGYLYTMGRFGEALALSRELIDLLPRLHGAHREEIATRSLLMRAAVMREALTAFRAADQVQDDEIAMLTWAEAEERAQEALQAYIRHFGSTHIRTAAARSNLALVMGERGDKDSATDELRRVLASRSAELGEEHPFTIETAADLARLLGLSGAKAEAAQLAQRSYGDALRILGPEHRITRKCVAALDSARE</sequence>
<protein>
    <submittedName>
        <fullName evidence="1">Tetratricopeptide repeat protein</fullName>
    </submittedName>
</protein>
<proteinExistence type="predicted"/>
<dbReference type="Gene3D" id="1.25.40.10">
    <property type="entry name" value="Tetratricopeptide repeat domain"/>
    <property type="match status" value="2"/>
</dbReference>
<evidence type="ECO:0000313" key="2">
    <source>
        <dbReference type="Proteomes" id="UP000830115"/>
    </source>
</evidence>
<dbReference type="SUPFAM" id="SSF52540">
    <property type="entry name" value="P-loop containing nucleoside triphosphate hydrolases"/>
    <property type="match status" value="1"/>
</dbReference>
<dbReference type="InterPro" id="IPR027417">
    <property type="entry name" value="P-loop_NTPase"/>
</dbReference>
<dbReference type="Gene3D" id="3.40.50.300">
    <property type="entry name" value="P-loop containing nucleotide triphosphate hydrolases"/>
    <property type="match status" value="1"/>
</dbReference>
<dbReference type="InterPro" id="IPR053137">
    <property type="entry name" value="NLR-like"/>
</dbReference>
<keyword evidence="2" id="KW-1185">Reference proteome</keyword>
<name>A0ABY4M845_9ACTN</name>
<evidence type="ECO:0000313" key="1">
    <source>
        <dbReference type="EMBL" id="UQA93328.1"/>
    </source>
</evidence>
<dbReference type="EMBL" id="CP086322">
    <property type="protein sequence ID" value="UQA93328.1"/>
    <property type="molecule type" value="Genomic_DNA"/>
</dbReference>
<dbReference type="InterPro" id="IPR011990">
    <property type="entry name" value="TPR-like_helical_dom_sf"/>
</dbReference>
<dbReference type="PANTHER" id="PTHR46082:SF6">
    <property type="entry name" value="AAA+ ATPASE DOMAIN-CONTAINING PROTEIN-RELATED"/>
    <property type="match status" value="1"/>
</dbReference>
<reference evidence="1" key="1">
    <citation type="submission" date="2021-10" db="EMBL/GenBank/DDBJ databases">
        <title>Streptomyces nigrumlapis sp.nov.,an antimicrobial producing actinobacterium isolated from Black Gobi rocks.</title>
        <authorList>
            <person name="Wen Y."/>
            <person name="Zhang W."/>
            <person name="Liu X.G."/>
        </authorList>
    </citation>
    <scope>NUCLEOTIDE SEQUENCE</scope>
    <source>
        <strain evidence="1">ST13-2-2</strain>
    </source>
</reference>
<dbReference type="Pfam" id="PF13424">
    <property type="entry name" value="TPR_12"/>
    <property type="match status" value="1"/>
</dbReference>
<organism evidence="1 2">
    <name type="scientific">Streptomyces halobius</name>
    <dbReference type="NCBI Taxonomy" id="2879846"/>
    <lineage>
        <taxon>Bacteria</taxon>
        <taxon>Bacillati</taxon>
        <taxon>Actinomycetota</taxon>
        <taxon>Actinomycetes</taxon>
        <taxon>Kitasatosporales</taxon>
        <taxon>Streptomycetaceae</taxon>
        <taxon>Streptomyces</taxon>
    </lineage>
</organism>
<dbReference type="RefSeq" id="WP_248864204.1">
    <property type="nucleotide sequence ID" value="NZ_CP086322.1"/>
</dbReference>